<evidence type="ECO:0000256" key="1">
    <source>
        <dbReference type="SAM" id="MobiDB-lite"/>
    </source>
</evidence>
<keyword evidence="4" id="KW-1185">Reference proteome</keyword>
<dbReference type="EMBL" id="LWDX02010463">
    <property type="protein sequence ID" value="OEL35977.1"/>
    <property type="molecule type" value="Genomic_DNA"/>
</dbReference>
<dbReference type="GO" id="GO:0043565">
    <property type="term" value="F:sequence-specific DNA binding"/>
    <property type="evidence" value="ECO:0007669"/>
    <property type="project" value="InterPro"/>
</dbReference>
<protein>
    <recommendedName>
        <fullName evidence="2">DOG1 domain-containing protein</fullName>
    </recommendedName>
</protein>
<sequence>MAATPPAPPARSGRNGSWPPSPSTESFSKFFESWITEQSRDLAALRAAADPTTPEADLRRLVDQVLGHYEQYYRTKAAAAANNVLGMFTPSWTSTTENLYLW</sequence>
<dbReference type="InterPro" id="IPR025422">
    <property type="entry name" value="TGA_domain"/>
</dbReference>
<name>A0A1E5WEZ3_9POAL</name>
<dbReference type="PANTHER" id="PTHR46354:SF4">
    <property type="entry name" value="PROTEIN DOG1-LIKE 3"/>
    <property type="match status" value="1"/>
</dbReference>
<dbReference type="GO" id="GO:0006351">
    <property type="term" value="P:DNA-templated transcription"/>
    <property type="evidence" value="ECO:0007669"/>
    <property type="project" value="InterPro"/>
</dbReference>
<feature type="domain" description="DOG1" evidence="2">
    <location>
        <begin position="24"/>
        <end position="102"/>
    </location>
</feature>
<evidence type="ECO:0000313" key="4">
    <source>
        <dbReference type="Proteomes" id="UP000095767"/>
    </source>
</evidence>
<evidence type="ECO:0000259" key="2">
    <source>
        <dbReference type="PROSITE" id="PS51806"/>
    </source>
</evidence>
<feature type="region of interest" description="Disordered" evidence="1">
    <location>
        <begin position="1"/>
        <end position="26"/>
    </location>
</feature>
<dbReference type="AlphaFoldDB" id="A0A1E5WEZ3"/>
<dbReference type="STRING" id="888268.A0A1E5WEZ3"/>
<dbReference type="Pfam" id="PF14144">
    <property type="entry name" value="DOG1"/>
    <property type="match status" value="1"/>
</dbReference>
<dbReference type="InterPro" id="IPR051886">
    <property type="entry name" value="Seed_Dev/Stress_Resp_Reg"/>
</dbReference>
<organism evidence="3 4">
    <name type="scientific">Dichanthelium oligosanthes</name>
    <dbReference type="NCBI Taxonomy" id="888268"/>
    <lineage>
        <taxon>Eukaryota</taxon>
        <taxon>Viridiplantae</taxon>
        <taxon>Streptophyta</taxon>
        <taxon>Embryophyta</taxon>
        <taxon>Tracheophyta</taxon>
        <taxon>Spermatophyta</taxon>
        <taxon>Magnoliopsida</taxon>
        <taxon>Liliopsida</taxon>
        <taxon>Poales</taxon>
        <taxon>Poaceae</taxon>
        <taxon>PACMAD clade</taxon>
        <taxon>Panicoideae</taxon>
        <taxon>Panicodae</taxon>
        <taxon>Paniceae</taxon>
        <taxon>Dichantheliinae</taxon>
        <taxon>Dichanthelium</taxon>
    </lineage>
</organism>
<reference evidence="3 4" key="1">
    <citation type="submission" date="2016-09" db="EMBL/GenBank/DDBJ databases">
        <title>The draft genome of Dichanthelium oligosanthes: A C3 panicoid grass species.</title>
        <authorList>
            <person name="Studer A.J."/>
            <person name="Schnable J.C."/>
            <person name="Brutnell T.P."/>
        </authorList>
    </citation>
    <scope>NUCLEOTIDE SEQUENCE [LARGE SCALE GENOMIC DNA]</scope>
    <source>
        <strain evidence="4">cv. Kellogg 1175</strain>
        <tissue evidence="3">Leaf</tissue>
    </source>
</reference>
<accession>A0A1E5WEZ3</accession>
<comment type="caution">
    <text evidence="3">The sequence shown here is derived from an EMBL/GenBank/DDBJ whole genome shotgun (WGS) entry which is preliminary data.</text>
</comment>
<dbReference type="OrthoDB" id="542841at2759"/>
<dbReference type="PROSITE" id="PS51806">
    <property type="entry name" value="DOG1"/>
    <property type="match status" value="1"/>
</dbReference>
<dbReference type="PANTHER" id="PTHR46354">
    <property type="entry name" value="DOG1 DOMAIN-CONTAINING PROTEIN"/>
    <property type="match status" value="1"/>
</dbReference>
<proteinExistence type="predicted"/>
<evidence type="ECO:0000313" key="3">
    <source>
        <dbReference type="EMBL" id="OEL35977.1"/>
    </source>
</evidence>
<dbReference type="Proteomes" id="UP000095767">
    <property type="component" value="Unassembled WGS sequence"/>
</dbReference>
<gene>
    <name evidence="3" type="ORF">BAE44_0003009</name>
</gene>
<feature type="non-terminal residue" evidence="3">
    <location>
        <position position="102"/>
    </location>
</feature>